<protein>
    <submittedName>
        <fullName evidence="7">LysE family translocator</fullName>
    </submittedName>
</protein>
<feature type="transmembrane region" description="Helical" evidence="6">
    <location>
        <begin position="38"/>
        <end position="63"/>
    </location>
</feature>
<accession>A0A515D658</accession>
<evidence type="ECO:0000256" key="3">
    <source>
        <dbReference type="ARBA" id="ARBA00022692"/>
    </source>
</evidence>
<organism evidence="7 8">
    <name type="scientific">Rhodoferax sediminis</name>
    <dbReference type="NCBI Taxonomy" id="2509614"/>
    <lineage>
        <taxon>Bacteria</taxon>
        <taxon>Pseudomonadati</taxon>
        <taxon>Pseudomonadota</taxon>
        <taxon>Betaproteobacteria</taxon>
        <taxon>Burkholderiales</taxon>
        <taxon>Comamonadaceae</taxon>
        <taxon>Rhodoferax</taxon>
    </lineage>
</organism>
<gene>
    <name evidence="7" type="ORF">EUB48_00325</name>
</gene>
<dbReference type="PANTHER" id="PTHR30086">
    <property type="entry name" value="ARGININE EXPORTER PROTEIN ARGO"/>
    <property type="match status" value="1"/>
</dbReference>
<evidence type="ECO:0000313" key="8">
    <source>
        <dbReference type="Proteomes" id="UP000316798"/>
    </source>
</evidence>
<proteinExistence type="predicted"/>
<dbReference type="Proteomes" id="UP000316798">
    <property type="component" value="Chromosome"/>
</dbReference>
<dbReference type="InterPro" id="IPR001123">
    <property type="entry name" value="LeuE-type"/>
</dbReference>
<feature type="transmembrane region" description="Helical" evidence="6">
    <location>
        <begin position="182"/>
        <end position="203"/>
    </location>
</feature>
<dbReference type="AlphaFoldDB" id="A0A515D658"/>
<comment type="subcellular location">
    <subcellularLocation>
        <location evidence="1">Cell membrane</location>
        <topology evidence="1">Multi-pass membrane protein</topology>
    </subcellularLocation>
</comment>
<keyword evidence="8" id="KW-1185">Reference proteome</keyword>
<keyword evidence="3 6" id="KW-0812">Transmembrane</keyword>
<name>A0A515D658_9BURK</name>
<evidence type="ECO:0000256" key="5">
    <source>
        <dbReference type="ARBA" id="ARBA00023136"/>
    </source>
</evidence>
<dbReference type="OrthoDB" id="9784202at2"/>
<feature type="transmembrane region" description="Helical" evidence="6">
    <location>
        <begin position="6"/>
        <end position="26"/>
    </location>
</feature>
<evidence type="ECO:0000256" key="4">
    <source>
        <dbReference type="ARBA" id="ARBA00022989"/>
    </source>
</evidence>
<evidence type="ECO:0000256" key="1">
    <source>
        <dbReference type="ARBA" id="ARBA00004651"/>
    </source>
</evidence>
<dbReference type="EMBL" id="CP035503">
    <property type="protein sequence ID" value="QDL35903.1"/>
    <property type="molecule type" value="Genomic_DNA"/>
</dbReference>
<dbReference type="GO" id="GO:0005886">
    <property type="term" value="C:plasma membrane"/>
    <property type="evidence" value="ECO:0007669"/>
    <property type="project" value="UniProtKB-SubCell"/>
</dbReference>
<reference evidence="7 8" key="1">
    <citation type="submission" date="2019-01" db="EMBL/GenBank/DDBJ databases">
        <title>Genomic insights into a novel species Rhodoferax sp.</title>
        <authorList>
            <person name="Jin L."/>
        </authorList>
    </citation>
    <scope>NUCLEOTIDE SEQUENCE [LARGE SCALE GENOMIC DNA]</scope>
    <source>
        <strain evidence="7 8">CHu59-6-5</strain>
    </source>
</reference>
<keyword evidence="2" id="KW-1003">Cell membrane</keyword>
<dbReference type="PANTHER" id="PTHR30086:SF20">
    <property type="entry name" value="ARGININE EXPORTER PROTEIN ARGO-RELATED"/>
    <property type="match status" value="1"/>
</dbReference>
<feature type="transmembrane region" description="Helical" evidence="6">
    <location>
        <begin position="145"/>
        <end position="170"/>
    </location>
</feature>
<dbReference type="KEGG" id="rhf:EUB48_00325"/>
<keyword evidence="5 6" id="KW-0472">Membrane</keyword>
<dbReference type="GO" id="GO:0015171">
    <property type="term" value="F:amino acid transmembrane transporter activity"/>
    <property type="evidence" value="ECO:0007669"/>
    <property type="project" value="TreeGrafter"/>
</dbReference>
<feature type="transmembrane region" description="Helical" evidence="6">
    <location>
        <begin position="69"/>
        <end position="89"/>
    </location>
</feature>
<dbReference type="Pfam" id="PF01810">
    <property type="entry name" value="LysE"/>
    <property type="match status" value="1"/>
</dbReference>
<evidence type="ECO:0000313" key="7">
    <source>
        <dbReference type="EMBL" id="QDL35903.1"/>
    </source>
</evidence>
<sequence length="207" mass="22505">MQNLQLFVLTALIVSLAPGPDTLYLVRRAAAGGWRSGMLAALGIGTGCSVHVFAATIGLSALIASTPAMFAVVKWLGAGYLVYMGAAQIRSSLRRREVHAQPPMDASRRVYFQGFLTNALNPKVLLVFVALLPQFVSHDAPHKSLAFLLLGLTYLFVCTTWYLILAVLVSHARRRVSANSRLVAWANRAAGSLFIWFGVRLLIPRGL</sequence>
<keyword evidence="4 6" id="KW-1133">Transmembrane helix</keyword>
<evidence type="ECO:0000256" key="6">
    <source>
        <dbReference type="SAM" id="Phobius"/>
    </source>
</evidence>
<dbReference type="PIRSF" id="PIRSF006324">
    <property type="entry name" value="LeuE"/>
    <property type="match status" value="1"/>
</dbReference>
<dbReference type="RefSeq" id="WP_142817003.1">
    <property type="nucleotide sequence ID" value="NZ_CP035503.1"/>
</dbReference>
<feature type="transmembrane region" description="Helical" evidence="6">
    <location>
        <begin position="110"/>
        <end position="133"/>
    </location>
</feature>
<evidence type="ECO:0000256" key="2">
    <source>
        <dbReference type="ARBA" id="ARBA00022475"/>
    </source>
</evidence>